<evidence type="ECO:0000256" key="2">
    <source>
        <dbReference type="SAM" id="Phobius"/>
    </source>
</evidence>
<keyword evidence="4" id="KW-1185">Reference proteome</keyword>
<organism evidence="3 4">
    <name type="scientific">Pseudopithomyces chartarum</name>
    <dbReference type="NCBI Taxonomy" id="1892770"/>
    <lineage>
        <taxon>Eukaryota</taxon>
        <taxon>Fungi</taxon>
        <taxon>Dikarya</taxon>
        <taxon>Ascomycota</taxon>
        <taxon>Pezizomycotina</taxon>
        <taxon>Dothideomycetes</taxon>
        <taxon>Pleosporomycetidae</taxon>
        <taxon>Pleosporales</taxon>
        <taxon>Massarineae</taxon>
        <taxon>Didymosphaeriaceae</taxon>
        <taxon>Pseudopithomyces</taxon>
    </lineage>
</organism>
<evidence type="ECO:0000256" key="1">
    <source>
        <dbReference type="SAM" id="MobiDB-lite"/>
    </source>
</evidence>
<keyword evidence="2" id="KW-0472">Membrane</keyword>
<feature type="compositionally biased region" description="Low complexity" evidence="1">
    <location>
        <begin position="27"/>
        <end position="48"/>
    </location>
</feature>
<gene>
    <name evidence="3" type="ORF">GRF29_19g1570300</name>
</gene>
<keyword evidence="2" id="KW-1133">Transmembrane helix</keyword>
<dbReference type="AlphaFoldDB" id="A0AAN6RL07"/>
<evidence type="ECO:0000313" key="4">
    <source>
        <dbReference type="Proteomes" id="UP001280581"/>
    </source>
</evidence>
<dbReference type="EMBL" id="WVTA01000003">
    <property type="protein sequence ID" value="KAK3214896.1"/>
    <property type="molecule type" value="Genomic_DNA"/>
</dbReference>
<feature type="transmembrane region" description="Helical" evidence="2">
    <location>
        <begin position="81"/>
        <end position="106"/>
    </location>
</feature>
<comment type="caution">
    <text evidence="3">The sequence shown here is derived from an EMBL/GenBank/DDBJ whole genome shotgun (WGS) entry which is preliminary data.</text>
</comment>
<reference evidence="3 4" key="1">
    <citation type="submission" date="2021-02" db="EMBL/GenBank/DDBJ databases">
        <title>Genome assembly of Pseudopithomyces chartarum.</title>
        <authorList>
            <person name="Jauregui R."/>
            <person name="Singh J."/>
            <person name="Voisey C."/>
        </authorList>
    </citation>
    <scope>NUCLEOTIDE SEQUENCE [LARGE SCALE GENOMIC DNA]</scope>
    <source>
        <strain evidence="3 4">AGR01</strain>
    </source>
</reference>
<sequence>MVLNAYIPSFAARILDQYTEPGTMEVSSATPTTTHTLAPSPTTALPEPTTQALPIPSHLFSTIPPTICALGKEIATTARTILVLFLGFALAVLLLCTVCAATNLVLTRFNRGDTPGRMVARALGQWMAGIKTAWEEGWAVGAGEEYLARISGDGVGVRRSGWTSTQSETFALGRQEGRLFGGKMGGGKKGEVEVSALAKCEVSLGDKKGLERSDMMEGGELVENHWGEGRK</sequence>
<protein>
    <submittedName>
        <fullName evidence="3">Uncharacterized protein</fullName>
    </submittedName>
</protein>
<evidence type="ECO:0000313" key="3">
    <source>
        <dbReference type="EMBL" id="KAK3214896.1"/>
    </source>
</evidence>
<accession>A0AAN6RL07</accession>
<feature type="region of interest" description="Disordered" evidence="1">
    <location>
        <begin position="24"/>
        <end position="48"/>
    </location>
</feature>
<proteinExistence type="predicted"/>
<keyword evidence="2" id="KW-0812">Transmembrane</keyword>
<name>A0AAN6RL07_9PLEO</name>
<dbReference type="Proteomes" id="UP001280581">
    <property type="component" value="Unassembled WGS sequence"/>
</dbReference>